<evidence type="ECO:0000313" key="1">
    <source>
        <dbReference type="EMBL" id="PRQ56951.1"/>
    </source>
</evidence>
<keyword evidence="1" id="KW-0436">Ligase</keyword>
<dbReference type="STRING" id="74649.A0A2P6SE50"/>
<dbReference type="Gramene" id="PRQ56951">
    <property type="protein sequence ID" value="PRQ56951"/>
    <property type="gene ID" value="RchiOBHm_Chr1g0342911"/>
</dbReference>
<dbReference type="Proteomes" id="UP000238479">
    <property type="component" value="Chromosome 1"/>
</dbReference>
<protein>
    <submittedName>
        <fullName evidence="1">Putative DNA ligase (ATP)</fullName>
        <ecNumber evidence="1">6.5.1.1</ecNumber>
    </submittedName>
</protein>
<dbReference type="Gene3D" id="3.40.50.300">
    <property type="entry name" value="P-loop containing nucleotide triphosphate hydrolases"/>
    <property type="match status" value="1"/>
</dbReference>
<sequence>MPLKSSSAASAPPSYASSLTHRSYTSHIIHHSIKIDSIMSTRQVNENDASRRLKSEFLIQFDGVTSNPNYQVIVNWFYSGDKILAKKPPYYRTTEVHDMWFSPELVWEIRGADFTV</sequence>
<evidence type="ECO:0000313" key="2">
    <source>
        <dbReference type="Proteomes" id="UP000238479"/>
    </source>
</evidence>
<reference evidence="1 2" key="1">
    <citation type="journal article" date="2018" name="Nat. Genet.">
        <title>The Rosa genome provides new insights in the design of modern roses.</title>
        <authorList>
            <person name="Bendahmane M."/>
        </authorList>
    </citation>
    <scope>NUCLEOTIDE SEQUENCE [LARGE SCALE GENOMIC DNA]</scope>
    <source>
        <strain evidence="2">cv. Old Blush</strain>
    </source>
</reference>
<comment type="caution">
    <text evidence="1">The sequence shown here is derived from an EMBL/GenBank/DDBJ whole genome shotgun (WGS) entry which is preliminary data.</text>
</comment>
<name>A0A2P6SE50_ROSCH</name>
<accession>A0A2P6SE50</accession>
<dbReference type="GO" id="GO:0003910">
    <property type="term" value="F:DNA ligase (ATP) activity"/>
    <property type="evidence" value="ECO:0007669"/>
    <property type="project" value="UniProtKB-EC"/>
</dbReference>
<dbReference type="InterPro" id="IPR027417">
    <property type="entry name" value="P-loop_NTPase"/>
</dbReference>
<proteinExistence type="predicted"/>
<dbReference type="Gene3D" id="2.40.50.140">
    <property type="entry name" value="Nucleic acid-binding proteins"/>
    <property type="match status" value="1"/>
</dbReference>
<dbReference type="AlphaFoldDB" id="A0A2P6SE50"/>
<dbReference type="EC" id="6.5.1.1" evidence="1"/>
<gene>
    <name evidence="1" type="ORF">RchiOBHm_Chr1g0342911</name>
</gene>
<dbReference type="EMBL" id="PDCK01000039">
    <property type="protein sequence ID" value="PRQ56951.1"/>
    <property type="molecule type" value="Genomic_DNA"/>
</dbReference>
<keyword evidence="2" id="KW-1185">Reference proteome</keyword>
<organism evidence="1 2">
    <name type="scientific">Rosa chinensis</name>
    <name type="common">China rose</name>
    <dbReference type="NCBI Taxonomy" id="74649"/>
    <lineage>
        <taxon>Eukaryota</taxon>
        <taxon>Viridiplantae</taxon>
        <taxon>Streptophyta</taxon>
        <taxon>Embryophyta</taxon>
        <taxon>Tracheophyta</taxon>
        <taxon>Spermatophyta</taxon>
        <taxon>Magnoliopsida</taxon>
        <taxon>eudicotyledons</taxon>
        <taxon>Gunneridae</taxon>
        <taxon>Pentapetalae</taxon>
        <taxon>rosids</taxon>
        <taxon>fabids</taxon>
        <taxon>Rosales</taxon>
        <taxon>Rosaceae</taxon>
        <taxon>Rosoideae</taxon>
        <taxon>Rosoideae incertae sedis</taxon>
        <taxon>Rosa</taxon>
    </lineage>
</organism>
<dbReference type="InterPro" id="IPR012340">
    <property type="entry name" value="NA-bd_OB-fold"/>
</dbReference>